<comment type="similarity">
    <text evidence="7">Belongs to the binding-protein-dependent transport system permease family.</text>
</comment>
<dbReference type="Pfam" id="PF00528">
    <property type="entry name" value="BPD_transp_1"/>
    <property type="match status" value="1"/>
</dbReference>
<feature type="transmembrane region" description="Helical" evidence="7">
    <location>
        <begin position="34"/>
        <end position="53"/>
    </location>
</feature>
<keyword evidence="4 7" id="KW-0812">Transmembrane</keyword>
<evidence type="ECO:0000256" key="4">
    <source>
        <dbReference type="ARBA" id="ARBA00022692"/>
    </source>
</evidence>
<dbReference type="GO" id="GO:0055085">
    <property type="term" value="P:transmembrane transport"/>
    <property type="evidence" value="ECO:0007669"/>
    <property type="project" value="InterPro"/>
</dbReference>
<dbReference type="Pfam" id="PF12911">
    <property type="entry name" value="OppC_N"/>
    <property type="match status" value="1"/>
</dbReference>
<feature type="transmembrane region" description="Helical" evidence="7">
    <location>
        <begin position="134"/>
        <end position="152"/>
    </location>
</feature>
<feature type="transmembrane region" description="Helical" evidence="7">
    <location>
        <begin position="260"/>
        <end position="281"/>
    </location>
</feature>
<dbReference type="PROSITE" id="PS50928">
    <property type="entry name" value="ABC_TM1"/>
    <property type="match status" value="1"/>
</dbReference>
<dbReference type="AlphaFoldDB" id="A0A3M8D2V5"/>
<keyword evidence="6 7" id="KW-0472">Membrane</keyword>
<dbReference type="GO" id="GO:0005886">
    <property type="term" value="C:plasma membrane"/>
    <property type="evidence" value="ECO:0007669"/>
    <property type="project" value="UniProtKB-SubCell"/>
</dbReference>
<evidence type="ECO:0000256" key="5">
    <source>
        <dbReference type="ARBA" id="ARBA00022989"/>
    </source>
</evidence>
<dbReference type="InterPro" id="IPR025966">
    <property type="entry name" value="OppC_N"/>
</dbReference>
<accession>A0A3M8D2V5</accession>
<feature type="domain" description="ABC transmembrane type-1" evidence="8">
    <location>
        <begin position="92"/>
        <end position="281"/>
    </location>
</feature>
<evidence type="ECO:0000256" key="7">
    <source>
        <dbReference type="RuleBase" id="RU363032"/>
    </source>
</evidence>
<dbReference type="CDD" id="cd06261">
    <property type="entry name" value="TM_PBP2"/>
    <property type="match status" value="1"/>
</dbReference>
<dbReference type="PANTHER" id="PTHR43386:SF1">
    <property type="entry name" value="D,D-DIPEPTIDE TRANSPORT SYSTEM PERMEASE PROTEIN DDPC-RELATED"/>
    <property type="match status" value="1"/>
</dbReference>
<sequence>MSFTGKIVPAKAASLRTPTFARFGKLMANRKARISLLFIGMILLIGIVGPWIAPYDPAQADYSAFLQEPSAEHLLGTDSIGRDMLSRMLYGTRVTLTVAVMSVGITFVLGTAIGVTSAYVGGWIDNVLMRIMDMLLALPGIILALAIVAVLGPSQTNAMIAVGISSIPSFSRLVRGAALSVKTSGYVEASRSIGSSGRWIILFQIIPNIMNVLIVYTTLFIGAAILDTSALGFIGLGAQPPTPEWGTMLNEGKEYLLDGWWLATFPGLAITIVVFLVNMLGDALRDWFDPKAQTKSRA</sequence>
<evidence type="ECO:0000259" key="8">
    <source>
        <dbReference type="PROSITE" id="PS50928"/>
    </source>
</evidence>
<keyword evidence="3" id="KW-1003">Cell membrane</keyword>
<comment type="subcellular location">
    <subcellularLocation>
        <location evidence="1 7">Cell membrane</location>
        <topology evidence="1 7">Multi-pass membrane protein</topology>
    </subcellularLocation>
</comment>
<evidence type="ECO:0000256" key="6">
    <source>
        <dbReference type="ARBA" id="ARBA00023136"/>
    </source>
</evidence>
<dbReference type="InterPro" id="IPR000515">
    <property type="entry name" value="MetI-like"/>
</dbReference>
<dbReference type="InterPro" id="IPR050366">
    <property type="entry name" value="BP-dependent_transpt_permease"/>
</dbReference>
<protein>
    <submittedName>
        <fullName evidence="9">ABC transporter permease</fullName>
    </submittedName>
</protein>
<dbReference type="Gene3D" id="1.10.3720.10">
    <property type="entry name" value="MetI-like"/>
    <property type="match status" value="1"/>
</dbReference>
<comment type="caution">
    <text evidence="9">The sequence shown here is derived from an EMBL/GenBank/DDBJ whole genome shotgun (WGS) entry which is preliminary data.</text>
</comment>
<dbReference type="PANTHER" id="PTHR43386">
    <property type="entry name" value="OLIGOPEPTIDE TRANSPORT SYSTEM PERMEASE PROTEIN APPC"/>
    <property type="match status" value="1"/>
</dbReference>
<evidence type="ECO:0000256" key="3">
    <source>
        <dbReference type="ARBA" id="ARBA00022475"/>
    </source>
</evidence>
<feature type="transmembrane region" description="Helical" evidence="7">
    <location>
        <begin position="94"/>
        <end position="122"/>
    </location>
</feature>
<dbReference type="SUPFAM" id="SSF161098">
    <property type="entry name" value="MetI-like"/>
    <property type="match status" value="1"/>
</dbReference>
<name>A0A3M8D2V5_9BACL</name>
<gene>
    <name evidence="9" type="ORF">EDM56_24155</name>
</gene>
<keyword evidence="10" id="KW-1185">Reference proteome</keyword>
<keyword evidence="2 7" id="KW-0813">Transport</keyword>
<evidence type="ECO:0000313" key="10">
    <source>
        <dbReference type="Proteomes" id="UP000271031"/>
    </source>
</evidence>
<dbReference type="Proteomes" id="UP000271031">
    <property type="component" value="Unassembled WGS sequence"/>
</dbReference>
<feature type="transmembrane region" description="Helical" evidence="7">
    <location>
        <begin position="199"/>
        <end position="226"/>
    </location>
</feature>
<evidence type="ECO:0000256" key="1">
    <source>
        <dbReference type="ARBA" id="ARBA00004651"/>
    </source>
</evidence>
<reference evidence="9 10" key="1">
    <citation type="submission" date="2018-10" db="EMBL/GenBank/DDBJ databases">
        <title>Phylogenomics of Brevibacillus.</title>
        <authorList>
            <person name="Dunlap C."/>
        </authorList>
    </citation>
    <scope>NUCLEOTIDE SEQUENCE [LARGE SCALE GENOMIC DNA]</scope>
    <source>
        <strain evidence="9 10">JCM 15716</strain>
    </source>
</reference>
<keyword evidence="5 7" id="KW-1133">Transmembrane helix</keyword>
<dbReference type="RefSeq" id="WP_122920492.1">
    <property type="nucleotide sequence ID" value="NZ_RHHQ01000020.1"/>
</dbReference>
<dbReference type="OrthoDB" id="9797472at2"/>
<evidence type="ECO:0000256" key="2">
    <source>
        <dbReference type="ARBA" id="ARBA00022448"/>
    </source>
</evidence>
<organism evidence="9 10">
    <name type="scientific">Brevibacillus fluminis</name>
    <dbReference type="NCBI Taxonomy" id="511487"/>
    <lineage>
        <taxon>Bacteria</taxon>
        <taxon>Bacillati</taxon>
        <taxon>Bacillota</taxon>
        <taxon>Bacilli</taxon>
        <taxon>Bacillales</taxon>
        <taxon>Paenibacillaceae</taxon>
        <taxon>Brevibacillus</taxon>
    </lineage>
</organism>
<evidence type="ECO:0000313" key="9">
    <source>
        <dbReference type="EMBL" id="RNB82414.1"/>
    </source>
</evidence>
<dbReference type="EMBL" id="RHHQ01000020">
    <property type="protein sequence ID" value="RNB82414.1"/>
    <property type="molecule type" value="Genomic_DNA"/>
</dbReference>
<dbReference type="InterPro" id="IPR035906">
    <property type="entry name" value="MetI-like_sf"/>
</dbReference>
<proteinExistence type="inferred from homology"/>